<evidence type="ECO:0000313" key="13">
    <source>
        <dbReference type="Proteomes" id="UP000283485"/>
    </source>
</evidence>
<sequence length="543" mass="61898">MKILTILSICLMWMGCLSAQQNLSALVPMPNYIETQEGKAFVVTEKTQIVITDASLQFEAEELQRVFKAQMGLELNIQTGGVKGKHIYLKAEGQNESLEHYQLQVQPKRIEISAESSKGVFYGIQTLAQLLLGDAENTAHNRIAPVVLEDGPRFAFRGFMLDVARHFLPVSDVKRFIDLMVRYKYNVLQLHLTDDQGWRIEIKKYPQLTKVGAFRDEKGGDQGPDNGFYTQEQLKDIIDYAAERHVEIIPELDIPGHTAAVLAVFPEMLCQRPDTVEVKIGKTTDVMMCASNECGYEIYRDILTEVAALFPSPSIHLGGDEAVIEKNWEKCSSCQTLKEKLGYQKSSDLMNHFFGKILTTVRELKKEPILWCELNNLWMPADSYLFNYPKDVTLVSWRAGLTPLCHELTQKSGNPLIMAPGEYAYLDYPQYKGDLPEYNNWGMPITTLEKTYEFDPAYGGKFGEKHIKGVLGTLWSEAIKDFNRVTYMAYPRGLALAEAAWTQMEHRTWDSFKQRICPNLYQMMKDGISFRVPFEIFSSYVCN</sequence>
<evidence type="ECO:0000256" key="1">
    <source>
        <dbReference type="ARBA" id="ARBA00001231"/>
    </source>
</evidence>
<dbReference type="PANTHER" id="PTHR22600">
    <property type="entry name" value="BETA-HEXOSAMINIDASE"/>
    <property type="match status" value="1"/>
</dbReference>
<feature type="domain" description="Glycoside hydrolase family 20 catalytic" evidence="8">
    <location>
        <begin position="154"/>
        <end position="503"/>
    </location>
</feature>
<dbReference type="PANTHER" id="PTHR22600:SF57">
    <property type="entry name" value="BETA-N-ACETYLHEXOSAMINIDASE"/>
    <property type="match status" value="1"/>
</dbReference>
<dbReference type="GO" id="GO:0030203">
    <property type="term" value="P:glycosaminoglycan metabolic process"/>
    <property type="evidence" value="ECO:0007669"/>
    <property type="project" value="TreeGrafter"/>
</dbReference>
<dbReference type="EMBL" id="QRHQ01000073">
    <property type="protein sequence ID" value="RHF82867.1"/>
    <property type="molecule type" value="Genomic_DNA"/>
</dbReference>
<evidence type="ECO:0000313" key="11">
    <source>
        <dbReference type="EMBL" id="RHF82867.1"/>
    </source>
</evidence>
<protein>
    <recommendedName>
        <fullName evidence="3">beta-N-acetylhexosaminidase</fullName>
        <ecNumber evidence="3">3.2.1.52</ecNumber>
    </recommendedName>
</protein>
<dbReference type="GO" id="GO:0016020">
    <property type="term" value="C:membrane"/>
    <property type="evidence" value="ECO:0007669"/>
    <property type="project" value="TreeGrafter"/>
</dbReference>
<dbReference type="Gene3D" id="3.30.379.10">
    <property type="entry name" value="Chitobiase/beta-hexosaminidase domain 2-like"/>
    <property type="match status" value="1"/>
</dbReference>
<feature type="signal peptide" evidence="7">
    <location>
        <begin position="1"/>
        <end position="19"/>
    </location>
</feature>
<feature type="domain" description="Beta-hexosaminidase bacterial type N-terminal" evidence="9">
    <location>
        <begin position="25"/>
        <end position="150"/>
    </location>
</feature>
<evidence type="ECO:0000313" key="12">
    <source>
        <dbReference type="Proteomes" id="UP000260780"/>
    </source>
</evidence>
<dbReference type="EMBL" id="QSTF01000067">
    <property type="protein sequence ID" value="RGM34548.1"/>
    <property type="molecule type" value="Genomic_DNA"/>
</dbReference>
<dbReference type="Pfam" id="PF02838">
    <property type="entry name" value="Glyco_hydro_20b"/>
    <property type="match status" value="1"/>
</dbReference>
<comment type="caution">
    <text evidence="10">The sequence shown here is derived from an EMBL/GenBank/DDBJ whole genome shotgun (WGS) entry which is preliminary data.</text>
</comment>
<evidence type="ECO:0000256" key="4">
    <source>
        <dbReference type="ARBA" id="ARBA00022801"/>
    </source>
</evidence>
<dbReference type="SUPFAM" id="SSF51445">
    <property type="entry name" value="(Trans)glycosidases"/>
    <property type="match status" value="1"/>
</dbReference>
<comment type="similarity">
    <text evidence="2">Belongs to the glycosyl hydrolase 20 family.</text>
</comment>
<dbReference type="InterPro" id="IPR029018">
    <property type="entry name" value="Hex-like_dom2"/>
</dbReference>
<dbReference type="SUPFAM" id="SSF55545">
    <property type="entry name" value="beta-N-acetylhexosaminidase-like domain"/>
    <property type="match status" value="1"/>
</dbReference>
<evidence type="ECO:0000256" key="5">
    <source>
        <dbReference type="ARBA" id="ARBA00023295"/>
    </source>
</evidence>
<dbReference type="Proteomes" id="UP000283485">
    <property type="component" value="Unassembled WGS sequence"/>
</dbReference>
<evidence type="ECO:0000256" key="7">
    <source>
        <dbReference type="SAM" id="SignalP"/>
    </source>
</evidence>
<evidence type="ECO:0000259" key="9">
    <source>
        <dbReference type="Pfam" id="PF02838"/>
    </source>
</evidence>
<dbReference type="Gene3D" id="3.20.20.80">
    <property type="entry name" value="Glycosidases"/>
    <property type="match status" value="1"/>
</dbReference>
<evidence type="ECO:0000313" key="10">
    <source>
        <dbReference type="EMBL" id="RGM34548.1"/>
    </source>
</evidence>
<dbReference type="InterPro" id="IPR025705">
    <property type="entry name" value="Beta_hexosaminidase_sua/sub"/>
</dbReference>
<evidence type="ECO:0000259" key="8">
    <source>
        <dbReference type="Pfam" id="PF00728"/>
    </source>
</evidence>
<dbReference type="RefSeq" id="WP_117748584.1">
    <property type="nucleotide sequence ID" value="NZ_CAUBHX010000009.1"/>
</dbReference>
<dbReference type="PRINTS" id="PR00738">
    <property type="entry name" value="GLHYDRLASE20"/>
</dbReference>
<dbReference type="PROSITE" id="PS51257">
    <property type="entry name" value="PROKAR_LIPOPROTEIN"/>
    <property type="match status" value="1"/>
</dbReference>
<evidence type="ECO:0000256" key="6">
    <source>
        <dbReference type="PIRSR" id="PIRSR625705-1"/>
    </source>
</evidence>
<keyword evidence="5" id="KW-0326">Glycosidase</keyword>
<organism evidence="10 12">
    <name type="scientific">Phocaeicola plebeius</name>
    <dbReference type="NCBI Taxonomy" id="310297"/>
    <lineage>
        <taxon>Bacteria</taxon>
        <taxon>Pseudomonadati</taxon>
        <taxon>Bacteroidota</taxon>
        <taxon>Bacteroidia</taxon>
        <taxon>Bacteroidales</taxon>
        <taxon>Bacteroidaceae</taxon>
        <taxon>Phocaeicola</taxon>
    </lineage>
</organism>
<dbReference type="Pfam" id="PF00728">
    <property type="entry name" value="Glyco_hydro_20"/>
    <property type="match status" value="1"/>
</dbReference>
<keyword evidence="7" id="KW-0732">Signal</keyword>
<evidence type="ECO:0000256" key="3">
    <source>
        <dbReference type="ARBA" id="ARBA00012663"/>
    </source>
</evidence>
<dbReference type="EC" id="3.2.1.52" evidence="3"/>
<accession>A0A3E4VX85</accession>
<dbReference type="PIRSF" id="PIRSF001093">
    <property type="entry name" value="B-hxosamndse_ab_euk"/>
    <property type="match status" value="1"/>
</dbReference>
<evidence type="ECO:0000256" key="2">
    <source>
        <dbReference type="ARBA" id="ARBA00006285"/>
    </source>
</evidence>
<feature type="active site" description="Proton donor" evidence="6">
    <location>
        <position position="321"/>
    </location>
</feature>
<keyword evidence="4" id="KW-0378">Hydrolase</keyword>
<feature type="chain" id="PRO_5036081107" description="beta-N-acetylhexosaminidase" evidence="7">
    <location>
        <begin position="20"/>
        <end position="543"/>
    </location>
</feature>
<dbReference type="InterPro" id="IPR015883">
    <property type="entry name" value="Glyco_hydro_20_cat"/>
</dbReference>
<reference evidence="12 13" key="1">
    <citation type="submission" date="2018-08" db="EMBL/GenBank/DDBJ databases">
        <title>A genome reference for cultivated species of the human gut microbiota.</title>
        <authorList>
            <person name="Zou Y."/>
            <person name="Xue W."/>
            <person name="Luo G."/>
        </authorList>
    </citation>
    <scope>NUCLEOTIDE SEQUENCE [LARGE SCALE GENOMIC DNA]</scope>
    <source>
        <strain evidence="11 13">AM23-23</strain>
        <strain evidence="10 12">OM08-14</strain>
    </source>
</reference>
<name>A0A3E4VX85_9BACT</name>
<proteinExistence type="inferred from homology"/>
<dbReference type="CDD" id="cd06563">
    <property type="entry name" value="GH20_chitobiase-like"/>
    <property type="match status" value="1"/>
</dbReference>
<dbReference type="GO" id="GO:0004563">
    <property type="term" value="F:beta-N-acetylhexosaminidase activity"/>
    <property type="evidence" value="ECO:0007669"/>
    <property type="project" value="UniProtKB-EC"/>
</dbReference>
<dbReference type="GO" id="GO:0005975">
    <property type="term" value="P:carbohydrate metabolic process"/>
    <property type="evidence" value="ECO:0007669"/>
    <property type="project" value="InterPro"/>
</dbReference>
<dbReference type="InterPro" id="IPR017853">
    <property type="entry name" value="GH"/>
</dbReference>
<gene>
    <name evidence="11" type="ORF">DW653_16630</name>
    <name evidence="10" type="ORF">DXC17_16335</name>
</gene>
<dbReference type="Proteomes" id="UP000260780">
    <property type="component" value="Unassembled WGS sequence"/>
</dbReference>
<comment type="catalytic activity">
    <reaction evidence="1">
        <text>Hydrolysis of terminal non-reducing N-acetyl-D-hexosamine residues in N-acetyl-beta-D-hexosaminides.</text>
        <dbReference type="EC" id="3.2.1.52"/>
    </reaction>
</comment>
<dbReference type="AlphaFoldDB" id="A0A3E4VX85"/>
<dbReference type="InterPro" id="IPR015882">
    <property type="entry name" value="HEX_bac_N"/>
</dbReference>